<sequence>MKMSNRNDRPWLVALSISGAGVLLALYILLGFYAGKWIANASNGSKLWLGIGSIVGLCLGIVNIIYLVKKFMGEQNE</sequence>
<reference evidence="3" key="1">
    <citation type="submission" date="2018-08" db="EMBL/GenBank/DDBJ databases">
        <authorList>
            <person name="Chevrot R."/>
        </authorList>
    </citation>
    <scope>NUCLEOTIDE SEQUENCE [LARGE SCALE GENOMIC DNA]</scope>
</reference>
<evidence type="ECO:0000313" key="3">
    <source>
        <dbReference type="Proteomes" id="UP000304148"/>
    </source>
</evidence>
<dbReference type="Pfam" id="PF09527">
    <property type="entry name" value="ATPase_gene1"/>
    <property type="match status" value="1"/>
</dbReference>
<keyword evidence="1" id="KW-1133">Transmembrane helix</keyword>
<evidence type="ECO:0000256" key="1">
    <source>
        <dbReference type="SAM" id="Phobius"/>
    </source>
</evidence>
<feature type="transmembrane region" description="Helical" evidence="1">
    <location>
        <begin position="12"/>
        <end position="35"/>
    </location>
</feature>
<dbReference type="InterPro" id="IPR032820">
    <property type="entry name" value="ATPase_put"/>
</dbReference>
<feature type="transmembrane region" description="Helical" evidence="1">
    <location>
        <begin position="47"/>
        <end position="68"/>
    </location>
</feature>
<keyword evidence="1" id="KW-0472">Membrane</keyword>
<accession>A0A383RJ95</accession>
<keyword evidence="1" id="KW-0812">Transmembrane</keyword>
<organism evidence="2 3">
    <name type="scientific">Paenibacillus alvei</name>
    <name type="common">Bacillus alvei</name>
    <dbReference type="NCBI Taxonomy" id="44250"/>
    <lineage>
        <taxon>Bacteria</taxon>
        <taxon>Bacillati</taxon>
        <taxon>Bacillota</taxon>
        <taxon>Bacilli</taxon>
        <taxon>Bacillales</taxon>
        <taxon>Paenibacillaceae</taxon>
        <taxon>Paenibacillus</taxon>
    </lineage>
</organism>
<protein>
    <submittedName>
        <fullName evidence="2">ATPase F0F1</fullName>
    </submittedName>
</protein>
<gene>
    <name evidence="2" type="ORF">PBLR_14990</name>
</gene>
<dbReference type="RefSeq" id="WP_138188462.1">
    <property type="nucleotide sequence ID" value="NZ_LS992241.1"/>
</dbReference>
<dbReference type="AlphaFoldDB" id="A0A383RJ95"/>
<proteinExistence type="predicted"/>
<dbReference type="EMBL" id="LS992241">
    <property type="protein sequence ID" value="SYX86564.1"/>
    <property type="molecule type" value="Genomic_DNA"/>
</dbReference>
<evidence type="ECO:0000313" key="2">
    <source>
        <dbReference type="EMBL" id="SYX86564.1"/>
    </source>
</evidence>
<name>A0A383RJ95_PAEAL</name>
<dbReference type="Proteomes" id="UP000304148">
    <property type="component" value="Chromosome"/>
</dbReference>